<evidence type="ECO:0000256" key="3">
    <source>
        <dbReference type="ARBA" id="ARBA00022898"/>
    </source>
</evidence>
<dbReference type="Gene3D" id="3.30.470.10">
    <property type="match status" value="1"/>
</dbReference>
<dbReference type="PANTHER" id="PTHR42743">
    <property type="entry name" value="AMINO-ACID AMINOTRANSFERASE"/>
    <property type="match status" value="1"/>
</dbReference>
<name>A0A6A0A9G0_HAELA</name>
<dbReference type="InterPro" id="IPR043131">
    <property type="entry name" value="BCAT-like_N"/>
</dbReference>
<dbReference type="CDD" id="cd00449">
    <property type="entry name" value="PLPDE_IV"/>
    <property type="match status" value="1"/>
</dbReference>
<reference evidence="4 5" key="1">
    <citation type="submission" date="2020-02" db="EMBL/GenBank/DDBJ databases">
        <title>Draft genome sequence of Haematococcus lacustris strain NIES-144.</title>
        <authorList>
            <person name="Morimoto D."/>
            <person name="Nakagawa S."/>
            <person name="Yoshida T."/>
            <person name="Sawayama S."/>
        </authorList>
    </citation>
    <scope>NUCLEOTIDE SEQUENCE [LARGE SCALE GENOMIC DNA]</scope>
    <source>
        <strain evidence="4 5">NIES-144</strain>
    </source>
</reference>
<dbReference type="SUPFAM" id="SSF56752">
    <property type="entry name" value="D-aminoacid aminotransferase-like PLP-dependent enzymes"/>
    <property type="match status" value="1"/>
</dbReference>
<dbReference type="Proteomes" id="UP000485058">
    <property type="component" value="Unassembled WGS sequence"/>
</dbReference>
<protein>
    <submittedName>
        <fullName evidence="4">Uncharacterized protein</fullName>
    </submittedName>
</protein>
<dbReference type="InterPro" id="IPR036038">
    <property type="entry name" value="Aminotransferase-like"/>
</dbReference>
<keyword evidence="3" id="KW-0663">Pyridoxal phosphate</keyword>
<dbReference type="Gene3D" id="3.20.10.10">
    <property type="entry name" value="D-amino Acid Aminotransferase, subunit A, domain 2"/>
    <property type="match status" value="1"/>
</dbReference>
<dbReference type="GO" id="GO:0046394">
    <property type="term" value="P:carboxylic acid biosynthetic process"/>
    <property type="evidence" value="ECO:0007669"/>
    <property type="project" value="UniProtKB-ARBA"/>
</dbReference>
<dbReference type="InterPro" id="IPR043132">
    <property type="entry name" value="BCAT-like_C"/>
</dbReference>
<comment type="cofactor">
    <cofactor evidence="1">
        <name>pyridoxal 5'-phosphate</name>
        <dbReference type="ChEBI" id="CHEBI:597326"/>
    </cofactor>
</comment>
<dbReference type="PANTHER" id="PTHR42743:SF11">
    <property type="entry name" value="AMINODEOXYCHORISMATE LYASE"/>
    <property type="match status" value="1"/>
</dbReference>
<dbReference type="FunFam" id="3.30.470.10:FF:000008">
    <property type="entry name" value="D-amino-acid transaminase, chloroplastic"/>
    <property type="match status" value="1"/>
</dbReference>
<dbReference type="Pfam" id="PF01063">
    <property type="entry name" value="Aminotran_4"/>
    <property type="match status" value="1"/>
</dbReference>
<gene>
    <name evidence="4" type="ORF">HaLaN_28027</name>
</gene>
<dbReference type="FunFam" id="3.20.10.10:FF:000002">
    <property type="entry name" value="D-alanine aminotransferase"/>
    <property type="match status" value="1"/>
</dbReference>
<evidence type="ECO:0000313" key="5">
    <source>
        <dbReference type="Proteomes" id="UP000485058"/>
    </source>
</evidence>
<evidence type="ECO:0000256" key="2">
    <source>
        <dbReference type="ARBA" id="ARBA00009320"/>
    </source>
</evidence>
<accession>A0A6A0A9G0</accession>
<sequence length="416" mass="45329">MLNGVAAGAVVPDASVLPQGNAVPIQIPCRRNRLPRRNVRMASKAHEFSLWREDTPIPKSYNPNVVPGIRTQATPLLSASKVVERLNTGVHPQAASHFGAFYSSELGGIVTDPALMVVHMDDHMVHRGHSVFDTASIVHGHVYQLDRHLARFQASAEAAGLSMPYSMEKVTRVILDTAAASKKLNGTIRFWLSAGRGGFGLSIRECIEPSLYVMASSELVPKMNALDRIAGWTACISPVPPSPDMFATIKSTNYLRNALVLQHAESQGFDVGLFVDDEGHVQEGPNMNLAIITQEDVMITPPPTGCLEGVTMQRLIELIPFEVRRSPNDVVIKDIRRRPISIEEVAAAKEVFVTSTTLRVMGIVSLDGTPIADGTPGITTMALDAMLLEDQKIEEGSMQHIAIPWGYVTGMRDQLM</sequence>
<evidence type="ECO:0000313" key="4">
    <source>
        <dbReference type="EMBL" id="GFH29380.1"/>
    </source>
</evidence>
<dbReference type="EMBL" id="BLLF01004320">
    <property type="protein sequence ID" value="GFH29380.1"/>
    <property type="molecule type" value="Genomic_DNA"/>
</dbReference>
<dbReference type="GO" id="GO:0008652">
    <property type="term" value="P:amino acid biosynthetic process"/>
    <property type="evidence" value="ECO:0007669"/>
    <property type="project" value="UniProtKB-ARBA"/>
</dbReference>
<comment type="caution">
    <text evidence="4">The sequence shown here is derived from an EMBL/GenBank/DDBJ whole genome shotgun (WGS) entry which is preliminary data.</text>
</comment>
<dbReference type="GO" id="GO:0003824">
    <property type="term" value="F:catalytic activity"/>
    <property type="evidence" value="ECO:0007669"/>
    <property type="project" value="InterPro"/>
</dbReference>
<organism evidence="4 5">
    <name type="scientific">Haematococcus lacustris</name>
    <name type="common">Green alga</name>
    <name type="synonym">Haematococcus pluvialis</name>
    <dbReference type="NCBI Taxonomy" id="44745"/>
    <lineage>
        <taxon>Eukaryota</taxon>
        <taxon>Viridiplantae</taxon>
        <taxon>Chlorophyta</taxon>
        <taxon>core chlorophytes</taxon>
        <taxon>Chlorophyceae</taxon>
        <taxon>CS clade</taxon>
        <taxon>Chlamydomonadales</taxon>
        <taxon>Haematococcaceae</taxon>
        <taxon>Haematococcus</taxon>
    </lineage>
</organism>
<proteinExistence type="inferred from homology"/>
<keyword evidence="5" id="KW-1185">Reference proteome</keyword>
<dbReference type="InterPro" id="IPR001544">
    <property type="entry name" value="Aminotrans_IV"/>
</dbReference>
<dbReference type="InterPro" id="IPR050571">
    <property type="entry name" value="Class-IV_PLP-Dep_Aminotrnsfr"/>
</dbReference>
<evidence type="ECO:0000256" key="1">
    <source>
        <dbReference type="ARBA" id="ARBA00001933"/>
    </source>
</evidence>
<dbReference type="AlphaFoldDB" id="A0A6A0A9G0"/>
<comment type="similarity">
    <text evidence="2">Belongs to the class-IV pyridoxal-phosphate-dependent aminotransferase family.</text>
</comment>